<gene>
    <name evidence="2" type="primary">Contig10696.g11452</name>
    <name evidence="2" type="ORF">STYLEM_10788</name>
</gene>
<feature type="region of interest" description="Disordered" evidence="1">
    <location>
        <begin position="552"/>
        <end position="575"/>
    </location>
</feature>
<sequence>MNNQLCYFMLIKGNDQSLLFAKQYYSSDCQDSLLNNFMKAQFQLKNDSRMRVNSNSLKFGLYNSIENQRIAKKYQALYDDKIIFYREGMTIDYEYDQYEQNQDDKVIYQDVFDWIIKRSTNHIEILYNCDEIRPYMFYELQMLPEEVLIIYYRGSNQSSSHYMRQETSKNNFEQISMLISELDNRKYFVELNEWTQSCDLIIANNSQFHQYDLKEPLVMMMNFMVQNVSLTQKFDESYLVDWVKMKSNNGMIDYNPSYPYELLGASMPSIILIADKQHLIQSLVYQSFKNLREMLTDQIFVFLDRQILGRDNFLIDTLLIKNYRQDLNELGMYVIIPYRESFKRYRLMQNIDLSLDTNTTIIKDLLINFFKYNASENFEEVLKNEDDLQFSYIQESLSSLRNVNGSYIRQIYEQFGELEKFVQNEYIILFTQDNCQYCDELMKIVEVVAQQLKLQNSMIQFLKVNVDNNELPFINSFSYLPALKQVQYEKIDTQNSKNKTQYKLKENSLSELKSYSEIIDAIQENSKIININKNDRDQGSLICYDSEENRINDVESSGQKNEDQSSLEQKDNNLSIVEDQNPYKSNLVHDFDNILDSRNHIQDNNEDYQDLQKQKQDNDDYDSSDFEQAKVINGEQQKVSQEDL</sequence>
<evidence type="ECO:0000313" key="3">
    <source>
        <dbReference type="Proteomes" id="UP000039865"/>
    </source>
</evidence>
<feature type="compositionally biased region" description="Polar residues" evidence="1">
    <location>
        <begin position="634"/>
        <end position="644"/>
    </location>
</feature>
<dbReference type="InterPro" id="IPR036249">
    <property type="entry name" value="Thioredoxin-like_sf"/>
</dbReference>
<dbReference type="EMBL" id="CCKQ01010254">
    <property type="protein sequence ID" value="CDW81764.1"/>
    <property type="molecule type" value="Genomic_DNA"/>
</dbReference>
<dbReference type="CDD" id="cd02947">
    <property type="entry name" value="TRX_family"/>
    <property type="match status" value="1"/>
</dbReference>
<keyword evidence="3" id="KW-1185">Reference proteome</keyword>
<feature type="compositionally biased region" description="Basic and acidic residues" evidence="1">
    <location>
        <begin position="560"/>
        <end position="571"/>
    </location>
</feature>
<dbReference type="Gene3D" id="3.40.30.10">
    <property type="entry name" value="Glutaredoxin"/>
    <property type="match status" value="1"/>
</dbReference>
<dbReference type="SUPFAM" id="SSF52833">
    <property type="entry name" value="Thioredoxin-like"/>
    <property type="match status" value="1"/>
</dbReference>
<dbReference type="Proteomes" id="UP000039865">
    <property type="component" value="Unassembled WGS sequence"/>
</dbReference>
<dbReference type="InParanoid" id="A0A078AHN5"/>
<name>A0A078AHN5_STYLE</name>
<protein>
    <recommendedName>
        <fullName evidence="4">Thioredoxin domain-containing protein</fullName>
    </recommendedName>
</protein>
<dbReference type="AlphaFoldDB" id="A0A078AHN5"/>
<feature type="region of interest" description="Disordered" evidence="1">
    <location>
        <begin position="607"/>
        <end position="644"/>
    </location>
</feature>
<organism evidence="2 3">
    <name type="scientific">Stylonychia lemnae</name>
    <name type="common">Ciliate</name>
    <dbReference type="NCBI Taxonomy" id="5949"/>
    <lineage>
        <taxon>Eukaryota</taxon>
        <taxon>Sar</taxon>
        <taxon>Alveolata</taxon>
        <taxon>Ciliophora</taxon>
        <taxon>Intramacronucleata</taxon>
        <taxon>Spirotrichea</taxon>
        <taxon>Stichotrichia</taxon>
        <taxon>Sporadotrichida</taxon>
        <taxon>Oxytrichidae</taxon>
        <taxon>Stylonychinae</taxon>
        <taxon>Stylonychia</taxon>
    </lineage>
</organism>
<proteinExistence type="predicted"/>
<reference evidence="2 3" key="1">
    <citation type="submission" date="2014-06" db="EMBL/GenBank/DDBJ databases">
        <authorList>
            <person name="Swart Estienne"/>
        </authorList>
    </citation>
    <scope>NUCLEOTIDE SEQUENCE [LARGE SCALE GENOMIC DNA]</scope>
    <source>
        <strain evidence="2 3">130c</strain>
    </source>
</reference>
<evidence type="ECO:0000256" key="1">
    <source>
        <dbReference type="SAM" id="MobiDB-lite"/>
    </source>
</evidence>
<accession>A0A078AHN5</accession>
<evidence type="ECO:0000313" key="2">
    <source>
        <dbReference type="EMBL" id="CDW81764.1"/>
    </source>
</evidence>
<evidence type="ECO:0008006" key="4">
    <source>
        <dbReference type="Google" id="ProtNLM"/>
    </source>
</evidence>